<protein>
    <submittedName>
        <fullName evidence="1">Uncharacterized protein</fullName>
    </submittedName>
</protein>
<sequence>RPPHREPADRSGVATEVGRRNNRELLAEADTFATLPDFAYREIVVHLRVNCSTYRVGRDFRAPEVGEVGKEPPIRRDKTGRATGRTLWTLNAGRYRLEDDNAVSPRHPD</sequence>
<proteinExistence type="predicted"/>
<evidence type="ECO:0000313" key="2">
    <source>
        <dbReference type="Proteomes" id="UP000266841"/>
    </source>
</evidence>
<gene>
    <name evidence="1" type="ORF">THAOC_27147</name>
</gene>
<accession>K0RMB6</accession>
<evidence type="ECO:0000313" key="1">
    <source>
        <dbReference type="EMBL" id="EJK53424.1"/>
    </source>
</evidence>
<dbReference type="AlphaFoldDB" id="K0RMB6"/>
<name>K0RMB6_THAOC</name>
<dbReference type="EMBL" id="AGNL01037797">
    <property type="protein sequence ID" value="EJK53424.1"/>
    <property type="molecule type" value="Genomic_DNA"/>
</dbReference>
<organism evidence="1 2">
    <name type="scientific">Thalassiosira oceanica</name>
    <name type="common">Marine diatom</name>
    <dbReference type="NCBI Taxonomy" id="159749"/>
    <lineage>
        <taxon>Eukaryota</taxon>
        <taxon>Sar</taxon>
        <taxon>Stramenopiles</taxon>
        <taxon>Ochrophyta</taxon>
        <taxon>Bacillariophyta</taxon>
        <taxon>Coscinodiscophyceae</taxon>
        <taxon>Thalassiosirophycidae</taxon>
        <taxon>Thalassiosirales</taxon>
        <taxon>Thalassiosiraceae</taxon>
        <taxon>Thalassiosira</taxon>
    </lineage>
</organism>
<dbReference type="Proteomes" id="UP000266841">
    <property type="component" value="Unassembled WGS sequence"/>
</dbReference>
<reference evidence="1 2" key="1">
    <citation type="journal article" date="2012" name="Genome Biol.">
        <title>Genome and low-iron response of an oceanic diatom adapted to chronic iron limitation.</title>
        <authorList>
            <person name="Lommer M."/>
            <person name="Specht M."/>
            <person name="Roy A.S."/>
            <person name="Kraemer L."/>
            <person name="Andreson R."/>
            <person name="Gutowska M.A."/>
            <person name="Wolf J."/>
            <person name="Bergner S.V."/>
            <person name="Schilhabel M.B."/>
            <person name="Klostermeier U.C."/>
            <person name="Beiko R.G."/>
            <person name="Rosenstiel P."/>
            <person name="Hippler M."/>
            <person name="Laroche J."/>
        </authorList>
    </citation>
    <scope>NUCLEOTIDE SEQUENCE [LARGE SCALE GENOMIC DNA]</scope>
    <source>
        <strain evidence="1 2">CCMP1005</strain>
    </source>
</reference>
<keyword evidence="2" id="KW-1185">Reference proteome</keyword>
<feature type="non-terminal residue" evidence="1">
    <location>
        <position position="1"/>
    </location>
</feature>
<comment type="caution">
    <text evidence="1">The sequence shown here is derived from an EMBL/GenBank/DDBJ whole genome shotgun (WGS) entry which is preliminary data.</text>
</comment>